<feature type="region of interest" description="Disordered" evidence="1">
    <location>
        <begin position="108"/>
        <end position="206"/>
    </location>
</feature>
<feature type="compositionally biased region" description="Low complexity" evidence="1">
    <location>
        <begin position="14"/>
        <end position="25"/>
    </location>
</feature>
<evidence type="ECO:0000259" key="2">
    <source>
        <dbReference type="Pfam" id="PF01551"/>
    </source>
</evidence>
<feature type="compositionally biased region" description="Basic and acidic residues" evidence="1">
    <location>
        <begin position="356"/>
        <end position="379"/>
    </location>
</feature>
<dbReference type="SUPFAM" id="SSF51261">
    <property type="entry name" value="Duplicated hybrid motif"/>
    <property type="match status" value="1"/>
</dbReference>
<feature type="region of interest" description="Disordered" evidence="1">
    <location>
        <begin position="255"/>
        <end position="287"/>
    </location>
</feature>
<feature type="compositionally biased region" description="Gly residues" evidence="1">
    <location>
        <begin position="149"/>
        <end position="161"/>
    </location>
</feature>
<feature type="compositionally biased region" description="Low complexity" evidence="1">
    <location>
        <begin position="126"/>
        <end position="141"/>
    </location>
</feature>
<evidence type="ECO:0000256" key="1">
    <source>
        <dbReference type="SAM" id="MobiDB-lite"/>
    </source>
</evidence>
<dbReference type="InterPro" id="IPR011055">
    <property type="entry name" value="Dup_hybrid_motif"/>
</dbReference>
<dbReference type="Proteomes" id="UP001501447">
    <property type="component" value="Unassembled WGS sequence"/>
</dbReference>
<name>A0ABN3Q155_9ACTN</name>
<feature type="region of interest" description="Disordered" evidence="1">
    <location>
        <begin position="1"/>
        <end position="38"/>
    </location>
</feature>
<proteinExistence type="predicted"/>
<protein>
    <recommendedName>
        <fullName evidence="2">M23ase beta-sheet core domain-containing protein</fullName>
    </recommendedName>
</protein>
<dbReference type="Pfam" id="PF01551">
    <property type="entry name" value="Peptidase_M23"/>
    <property type="match status" value="1"/>
</dbReference>
<evidence type="ECO:0000313" key="3">
    <source>
        <dbReference type="EMBL" id="GAA2611998.1"/>
    </source>
</evidence>
<evidence type="ECO:0000313" key="4">
    <source>
        <dbReference type="Proteomes" id="UP001501447"/>
    </source>
</evidence>
<gene>
    <name evidence="3" type="ORF">GCM10009863_27180</name>
</gene>
<dbReference type="InterPro" id="IPR050570">
    <property type="entry name" value="Cell_wall_metabolism_enzyme"/>
</dbReference>
<comment type="caution">
    <text evidence="3">The sequence shown here is derived from an EMBL/GenBank/DDBJ whole genome shotgun (WGS) entry which is preliminary data.</text>
</comment>
<organism evidence="3 4">
    <name type="scientific">Streptomyces axinellae</name>
    <dbReference type="NCBI Taxonomy" id="552788"/>
    <lineage>
        <taxon>Bacteria</taxon>
        <taxon>Bacillati</taxon>
        <taxon>Actinomycetota</taxon>
        <taxon>Actinomycetes</taxon>
        <taxon>Kitasatosporales</taxon>
        <taxon>Streptomycetaceae</taxon>
        <taxon>Streptomyces</taxon>
    </lineage>
</organism>
<dbReference type="PANTHER" id="PTHR21666:SF270">
    <property type="entry name" value="MUREIN HYDROLASE ACTIVATOR ENVC"/>
    <property type="match status" value="1"/>
</dbReference>
<dbReference type="InterPro" id="IPR016047">
    <property type="entry name" value="M23ase_b-sheet_dom"/>
</dbReference>
<keyword evidence="4" id="KW-1185">Reference proteome</keyword>
<accession>A0ABN3Q155</accession>
<dbReference type="PANTHER" id="PTHR21666">
    <property type="entry name" value="PEPTIDASE-RELATED"/>
    <property type="match status" value="1"/>
</dbReference>
<feature type="region of interest" description="Disordered" evidence="1">
    <location>
        <begin position="324"/>
        <end position="379"/>
    </location>
</feature>
<reference evidence="3 4" key="1">
    <citation type="journal article" date="2019" name="Int. J. Syst. Evol. Microbiol.">
        <title>The Global Catalogue of Microorganisms (GCM) 10K type strain sequencing project: providing services to taxonomists for standard genome sequencing and annotation.</title>
        <authorList>
            <consortium name="The Broad Institute Genomics Platform"/>
            <consortium name="The Broad Institute Genome Sequencing Center for Infectious Disease"/>
            <person name="Wu L."/>
            <person name="Ma J."/>
        </authorList>
    </citation>
    <scope>NUCLEOTIDE SEQUENCE [LARGE SCALE GENOMIC DNA]</scope>
    <source>
        <strain evidence="3 4">JCM 16373</strain>
    </source>
</reference>
<dbReference type="EMBL" id="BAAARJ010000007">
    <property type="protein sequence ID" value="GAA2611998.1"/>
    <property type="molecule type" value="Genomic_DNA"/>
</dbReference>
<feature type="compositionally biased region" description="Low complexity" evidence="1">
    <location>
        <begin position="331"/>
        <end position="355"/>
    </location>
</feature>
<dbReference type="CDD" id="cd12797">
    <property type="entry name" value="M23_peptidase"/>
    <property type="match status" value="1"/>
</dbReference>
<dbReference type="Gene3D" id="2.70.70.10">
    <property type="entry name" value="Glucose Permease (Domain IIA)"/>
    <property type="match status" value="1"/>
</dbReference>
<feature type="domain" description="M23ase beta-sheet core" evidence="2">
    <location>
        <begin position="413"/>
        <end position="507"/>
    </location>
</feature>
<sequence length="519" mass="52130">MASRSQRHAPEAMYGPYYGTYPDDGSPSAAAPYDTYGPHGTYGPNGAYDSAPRAGAGAGAVIGSGGFGFGAGTDSAPAPGSVAGAGAGSGSGAGVYERYDAQVPYGVRESADPRRTIGMRETLGNPPGAGAHAPTHPAAGAHDPRHPAAGGGAGTTEGAGSGLADMAGSGAGIEAGTGEETWEEWNPTEDSLRPLRGRHRVGKQRSGGVARSGAVLGVGMIAAVGAGGMATAQDRDPAAVSMPDLASAAGAVKDLPGHLPDAEQLPGIGDLISDHADSADGADGTAADSVAARAPLTQAGLSADEAAGGRTDAGEALRARILAQAEQQQSEADTTAREQAAQRAAEQAATAAKKQAAADEKAEAERKREAAEEKKRKAAAERRAKLARAYTAPLASFQLSAGFGQAGGRWQNDHTGQDFAAPNGTPVKAIHSGTVKEAGWAGSYGYRIVLKLADGTELWFCHLSSMTRSAGEKVSTGDVIGRVGSTGNSTGPHLHVEVRPGGGTPIAPLPWLRDKGVKV</sequence>